<sequence length="68" mass="7832">MEDILDIDQLAVLMGDSVDIIERNMKQNPIQVPPLIYVRGNPALKRWRLDTVEAWVRGREAGRSSTKR</sequence>
<dbReference type="EMBL" id="FOLD01000021">
    <property type="protein sequence ID" value="SFD30001.1"/>
    <property type="molecule type" value="Genomic_DNA"/>
</dbReference>
<name>A0A1I1R6L6_9BURK</name>
<dbReference type="RefSeq" id="WP_177207795.1">
    <property type="nucleotide sequence ID" value="NZ_FOLD01000021.1"/>
</dbReference>
<evidence type="ECO:0000313" key="1">
    <source>
        <dbReference type="EMBL" id="SFD30001.1"/>
    </source>
</evidence>
<proteinExistence type="predicted"/>
<gene>
    <name evidence="1" type="ORF">SAMN05216204_12152</name>
</gene>
<keyword evidence="2" id="KW-1185">Reference proteome</keyword>
<reference evidence="2" key="1">
    <citation type="submission" date="2016-10" db="EMBL/GenBank/DDBJ databases">
        <authorList>
            <person name="Varghese N."/>
            <person name="Submissions S."/>
        </authorList>
    </citation>
    <scope>NUCLEOTIDE SEQUENCE [LARGE SCALE GENOMIC DNA]</scope>
    <source>
        <strain evidence="2">CGMCC 1.12041</strain>
    </source>
</reference>
<protein>
    <submittedName>
        <fullName evidence="1">Uncharacterized protein</fullName>
    </submittedName>
</protein>
<accession>A0A1I1R6L6</accession>
<dbReference type="AlphaFoldDB" id="A0A1I1R6L6"/>
<dbReference type="Proteomes" id="UP000198639">
    <property type="component" value="Unassembled WGS sequence"/>
</dbReference>
<organism evidence="1 2">
    <name type="scientific">Massilia yuzhufengensis</name>
    <dbReference type="NCBI Taxonomy" id="1164594"/>
    <lineage>
        <taxon>Bacteria</taxon>
        <taxon>Pseudomonadati</taxon>
        <taxon>Pseudomonadota</taxon>
        <taxon>Betaproteobacteria</taxon>
        <taxon>Burkholderiales</taxon>
        <taxon>Oxalobacteraceae</taxon>
        <taxon>Telluria group</taxon>
        <taxon>Massilia</taxon>
    </lineage>
</organism>
<evidence type="ECO:0000313" key="2">
    <source>
        <dbReference type="Proteomes" id="UP000198639"/>
    </source>
</evidence>